<dbReference type="OrthoDB" id="9795596at2"/>
<reference evidence="3 4" key="1">
    <citation type="submission" date="2014-11" db="EMBL/GenBank/DDBJ databases">
        <title>Comparative genomics of Methylobacterium species.</title>
        <authorList>
            <person name="Chaudhry V."/>
            <person name="Patil P.B."/>
        </authorList>
    </citation>
    <scope>NUCLEOTIDE SEQUENCE [LARGE SCALE GENOMIC DNA]</scope>
    <source>
        <strain evidence="3 4">SE3.6</strain>
    </source>
</reference>
<gene>
    <name evidence="2" type="ORF">mvi_03260</name>
    <name evidence="3" type="ORF">QR79_29490</name>
</gene>
<evidence type="ECO:0000259" key="1">
    <source>
        <dbReference type="Pfam" id="PF13744"/>
    </source>
</evidence>
<name>A0A0J6QLY6_9HYPH</name>
<keyword evidence="4" id="KW-1185">Reference proteome</keyword>
<dbReference type="Gene3D" id="1.10.260.40">
    <property type="entry name" value="lambda repressor-like DNA-binding domains"/>
    <property type="match status" value="1"/>
</dbReference>
<proteinExistence type="predicted"/>
<accession>A0A0J6QLY6</accession>
<evidence type="ECO:0000313" key="4">
    <source>
        <dbReference type="Proteomes" id="UP000036471"/>
    </source>
</evidence>
<dbReference type="InterPro" id="IPR039554">
    <property type="entry name" value="HigA2-like_HTH"/>
</dbReference>
<feature type="domain" description="HigA2-like helix-turn-helix" evidence="1">
    <location>
        <begin position="14"/>
        <end position="91"/>
    </location>
</feature>
<evidence type="ECO:0000313" key="3">
    <source>
        <dbReference type="EMBL" id="KMO11735.1"/>
    </source>
</evidence>
<dbReference type="GO" id="GO:0003677">
    <property type="term" value="F:DNA binding"/>
    <property type="evidence" value="ECO:0007669"/>
    <property type="project" value="InterPro"/>
</dbReference>
<sequence>MDSDELVHGSGNVWEDFGYADTDMRQAKGQLAARIIAALDQRQLTTRKAHALTGFAAADFSRVRNADYGRFTLDRMIRMLHALDADVEVRIAFERRDASTQPSRPLERA</sequence>
<evidence type="ECO:0000313" key="5">
    <source>
        <dbReference type="Proteomes" id="UP000663508"/>
    </source>
</evidence>
<organism evidence="2 5">
    <name type="scientific">Methylobacterium indicum</name>
    <dbReference type="NCBI Taxonomy" id="1775910"/>
    <lineage>
        <taxon>Bacteria</taxon>
        <taxon>Pseudomonadati</taxon>
        <taxon>Pseudomonadota</taxon>
        <taxon>Alphaproteobacteria</taxon>
        <taxon>Hyphomicrobiales</taxon>
        <taxon>Methylobacteriaceae</taxon>
        <taxon>Methylobacterium</taxon>
    </lineage>
</organism>
<dbReference type="Proteomes" id="UP000663508">
    <property type="component" value="Chromosome"/>
</dbReference>
<dbReference type="Pfam" id="PF13744">
    <property type="entry name" value="HTH_37"/>
    <property type="match status" value="1"/>
</dbReference>
<dbReference type="KEGG" id="mind:mvi_03260"/>
<dbReference type="EMBL" id="AP024145">
    <property type="protein sequence ID" value="BCM81865.1"/>
    <property type="molecule type" value="Genomic_DNA"/>
</dbReference>
<dbReference type="Proteomes" id="UP000036471">
    <property type="component" value="Unassembled WGS sequence"/>
</dbReference>
<dbReference type="SUPFAM" id="SSF47413">
    <property type="entry name" value="lambda repressor-like DNA-binding domains"/>
    <property type="match status" value="1"/>
</dbReference>
<dbReference type="AlphaFoldDB" id="A0A0J6QLY6"/>
<dbReference type="EMBL" id="JTHG01000388">
    <property type="protein sequence ID" value="KMO11735.1"/>
    <property type="molecule type" value="Genomic_DNA"/>
</dbReference>
<dbReference type="RefSeq" id="WP_048431376.1">
    <property type="nucleotide sequence ID" value="NZ_AP024145.1"/>
</dbReference>
<protein>
    <recommendedName>
        <fullName evidence="1">HigA2-like helix-turn-helix domain-containing protein</fullName>
    </recommendedName>
</protein>
<dbReference type="InterPro" id="IPR010982">
    <property type="entry name" value="Lambda_DNA-bd_dom_sf"/>
</dbReference>
<reference evidence="2" key="2">
    <citation type="submission" date="2020-11" db="EMBL/GenBank/DDBJ databases">
        <title>Complete genome sequence of a novel pathogenic Methylobacterium strain isolated from rice in Vietnam.</title>
        <authorList>
            <person name="Lai K."/>
            <person name="Okazaki S."/>
            <person name="Higashi K."/>
            <person name="Mori H."/>
            <person name="Toyoda A."/>
            <person name="Kurokawa K."/>
        </authorList>
    </citation>
    <scope>NUCLEOTIDE SEQUENCE</scope>
    <source>
        <strain evidence="2">VL1</strain>
    </source>
</reference>
<accession>A0A147FM88</accession>
<evidence type="ECO:0000313" key="2">
    <source>
        <dbReference type="EMBL" id="BCM81865.1"/>
    </source>
</evidence>